<evidence type="ECO:0000256" key="1">
    <source>
        <dbReference type="ARBA" id="ARBA00004418"/>
    </source>
</evidence>
<evidence type="ECO:0000256" key="4">
    <source>
        <dbReference type="ARBA" id="ARBA00022764"/>
    </source>
</evidence>
<dbReference type="InterPro" id="IPR012899">
    <property type="entry name" value="LTXXQ"/>
</dbReference>
<name>A0A1S8YQZ8_9GAMM</name>
<evidence type="ECO:0000313" key="6">
    <source>
        <dbReference type="EMBL" id="OON41275.1"/>
    </source>
</evidence>
<feature type="signal peptide" evidence="5">
    <location>
        <begin position="1"/>
        <end position="23"/>
    </location>
</feature>
<keyword evidence="7" id="KW-1185">Reference proteome</keyword>
<feature type="chain" id="PRO_5012978455" evidence="5">
    <location>
        <begin position="24"/>
        <end position="163"/>
    </location>
</feature>
<dbReference type="PANTHER" id="PTHR38102">
    <property type="entry name" value="PERIPLASMIC CHAPERONE SPY"/>
    <property type="match status" value="1"/>
</dbReference>
<accession>A0A1S8YQZ8</accession>
<dbReference type="STRING" id="1926881.BTJ39_04740"/>
<dbReference type="NCBIfam" id="NF007769">
    <property type="entry name" value="PRK10455.1"/>
    <property type="match status" value="1"/>
</dbReference>
<keyword evidence="4" id="KW-0574">Periplasm</keyword>
<dbReference type="CDD" id="cd09916">
    <property type="entry name" value="CpxP_like"/>
    <property type="match status" value="1"/>
</dbReference>
<dbReference type="GO" id="GO:0030288">
    <property type="term" value="C:outer membrane-bounded periplasmic space"/>
    <property type="evidence" value="ECO:0007669"/>
    <property type="project" value="TreeGrafter"/>
</dbReference>
<evidence type="ECO:0000256" key="2">
    <source>
        <dbReference type="ARBA" id="ARBA00008441"/>
    </source>
</evidence>
<dbReference type="PIRSF" id="PIRSF034445">
    <property type="entry name" value="CpxP_Spy"/>
    <property type="match status" value="1"/>
</dbReference>
<dbReference type="GO" id="GO:0051082">
    <property type="term" value="F:unfolded protein binding"/>
    <property type="evidence" value="ECO:0007669"/>
    <property type="project" value="TreeGrafter"/>
</dbReference>
<evidence type="ECO:0000313" key="7">
    <source>
        <dbReference type="Proteomes" id="UP000190667"/>
    </source>
</evidence>
<comment type="caution">
    <text evidence="6">The sequence shown here is derived from an EMBL/GenBank/DDBJ whole genome shotgun (WGS) entry which is preliminary data.</text>
</comment>
<dbReference type="InterPro" id="IPR052211">
    <property type="entry name" value="Cpx_auxiliary_protein"/>
</dbReference>
<gene>
    <name evidence="6" type="ORF">BTJ39_04740</name>
</gene>
<comment type="subcellular location">
    <subcellularLocation>
        <location evidence="1">Periplasm</location>
    </subcellularLocation>
</comment>
<comment type="similarity">
    <text evidence="2">Belongs to the CpxP/Spy family.</text>
</comment>
<protein>
    <submittedName>
        <fullName evidence="6">ATP-independent periplasmic protein-refolding chaperone</fullName>
    </submittedName>
</protein>
<dbReference type="EMBL" id="MRUL01000002">
    <property type="protein sequence ID" value="OON41275.1"/>
    <property type="molecule type" value="Genomic_DNA"/>
</dbReference>
<sequence>MRKLTSLIVATTLALGAANLVHAAADNLTPPPAGSEKPMMHKGPHHGAHGMWMFKNLNLTDAQKQQMRTIMKDAHKDMPRPSLEQRREMHSIIATDSFDAAKAQAQADKVSAADKGRVLKMMETQNKLYNVLTAEQKKQFNANFEKHLTEKPAHHQSAPVSKG</sequence>
<organism evidence="6 7">
    <name type="scientific">Izhakiella australiensis</name>
    <dbReference type="NCBI Taxonomy" id="1926881"/>
    <lineage>
        <taxon>Bacteria</taxon>
        <taxon>Pseudomonadati</taxon>
        <taxon>Pseudomonadota</taxon>
        <taxon>Gammaproteobacteria</taxon>
        <taxon>Enterobacterales</taxon>
        <taxon>Erwiniaceae</taxon>
        <taxon>Izhakiella</taxon>
    </lineage>
</organism>
<dbReference type="Proteomes" id="UP000190667">
    <property type="component" value="Unassembled WGS sequence"/>
</dbReference>
<keyword evidence="3 5" id="KW-0732">Signal</keyword>
<dbReference type="PANTHER" id="PTHR38102:SF1">
    <property type="entry name" value="PERIPLASMIC CHAPERONE SPY"/>
    <property type="match status" value="1"/>
</dbReference>
<evidence type="ECO:0000256" key="3">
    <source>
        <dbReference type="ARBA" id="ARBA00022729"/>
    </source>
</evidence>
<evidence type="ECO:0000256" key="5">
    <source>
        <dbReference type="SAM" id="SignalP"/>
    </source>
</evidence>
<proteinExistence type="inferred from homology"/>
<dbReference type="OrthoDB" id="6415382at2"/>
<reference evidence="6 7" key="1">
    <citation type="submission" date="2016-12" db="EMBL/GenBank/DDBJ databases">
        <title>Izhakiella australiana sp. nov. of genus Izhakiella isolated from Australian desert.</title>
        <authorList>
            <person name="Ji M."/>
        </authorList>
    </citation>
    <scope>NUCLEOTIDE SEQUENCE [LARGE SCALE GENOMIC DNA]</scope>
    <source>
        <strain evidence="6 7">D4N98</strain>
    </source>
</reference>
<dbReference type="Pfam" id="PF07813">
    <property type="entry name" value="LTXXQ"/>
    <property type="match status" value="1"/>
</dbReference>
<dbReference type="RefSeq" id="WP_078001526.1">
    <property type="nucleotide sequence ID" value="NZ_MRUL01000002.1"/>
</dbReference>
<dbReference type="Gene3D" id="1.20.120.1490">
    <property type="match status" value="1"/>
</dbReference>
<dbReference type="AlphaFoldDB" id="A0A1S8YQZ8"/>